<evidence type="ECO:0000259" key="5">
    <source>
        <dbReference type="Pfam" id="PF04991"/>
    </source>
</evidence>
<evidence type="ECO:0000313" key="8">
    <source>
        <dbReference type="Proteomes" id="UP000326924"/>
    </source>
</evidence>
<dbReference type="InParanoid" id="A0A5J5F5B0"/>
<dbReference type="GO" id="GO:0016020">
    <property type="term" value="C:membrane"/>
    <property type="evidence" value="ECO:0007669"/>
    <property type="project" value="UniProtKB-SubCell"/>
</dbReference>
<evidence type="ECO:0000256" key="4">
    <source>
        <dbReference type="ARBA" id="ARBA00023136"/>
    </source>
</evidence>
<dbReference type="Pfam" id="PF04991">
    <property type="entry name" value="LicD"/>
    <property type="match status" value="2"/>
</dbReference>
<comment type="caution">
    <text evidence="6">The sequence shown here is derived from an EMBL/GenBank/DDBJ whole genome shotgun (WGS) entry which is preliminary data.</text>
</comment>
<keyword evidence="4" id="KW-0472">Membrane</keyword>
<gene>
    <name evidence="6" type="ORF">FN846DRAFT_397232</name>
    <name evidence="7" type="ORF">FN846DRAFT_773751</name>
</gene>
<protein>
    <submittedName>
        <fullName evidence="6">LicD family-domain-containing protein</fullName>
    </submittedName>
</protein>
<evidence type="ECO:0000256" key="1">
    <source>
        <dbReference type="ARBA" id="ARBA00004167"/>
    </source>
</evidence>
<comment type="subcellular location">
    <subcellularLocation>
        <location evidence="1">Membrane</location>
        <topology evidence="1">Single-pass membrane protein</topology>
    </subcellularLocation>
</comment>
<dbReference type="PANTHER" id="PTHR15407">
    <property type="entry name" value="FUKUTIN-RELATED"/>
    <property type="match status" value="1"/>
</dbReference>
<feature type="domain" description="LicD/FKTN/FKRP nucleotidyltransferase" evidence="5">
    <location>
        <begin position="42"/>
        <end position="147"/>
    </location>
</feature>
<evidence type="ECO:0000256" key="2">
    <source>
        <dbReference type="ARBA" id="ARBA00022692"/>
    </source>
</evidence>
<feature type="domain" description="LicD/FKTN/FKRP nucleotidyltransferase" evidence="5">
    <location>
        <begin position="156"/>
        <end position="195"/>
    </location>
</feature>
<sequence>MWNRRGDLTGHYDIRHFKDVVDYDTRLDTLKHMVRAWLQTTAKEGIETWIAHGTLLGWWWNAEMLPWDWDLDVQVHVDTLKMLGAKYNQTTHLYKSEDGTVEREYFLDVNPWIWERVRGDGHNIIDARWIDVRNGLYIDITGISETEPEKFPGILHCKNYHRYHYDDIWPLRDTIFEGVPAKIPYNFDAILIKEYNTKALTVTEYEGHRWNVQKKVWELARDVPTGAQGEIEHSKPRIPEKYSTVETGGFFHNIYRLIHWWE</sequence>
<keyword evidence="8" id="KW-1185">Reference proteome</keyword>
<accession>A0A5J5F5B0</accession>
<dbReference type="InterPro" id="IPR007074">
    <property type="entry name" value="LicD/FKTN/FKRP_NTP_transf"/>
</dbReference>
<evidence type="ECO:0000313" key="7">
    <source>
        <dbReference type="EMBL" id="KAA8911788.1"/>
    </source>
</evidence>
<dbReference type="PANTHER" id="PTHR15407:SF28">
    <property type="entry name" value="RIBITOL-5-PHOSPHATE TRANSFERASE FKTN"/>
    <property type="match status" value="1"/>
</dbReference>
<dbReference type="GO" id="GO:0009100">
    <property type="term" value="P:glycoprotein metabolic process"/>
    <property type="evidence" value="ECO:0007669"/>
    <property type="project" value="UniProtKB-ARBA"/>
</dbReference>
<proteinExistence type="predicted"/>
<organism evidence="6 8">
    <name type="scientific">Sphaerosporella brunnea</name>
    <dbReference type="NCBI Taxonomy" id="1250544"/>
    <lineage>
        <taxon>Eukaryota</taxon>
        <taxon>Fungi</taxon>
        <taxon>Dikarya</taxon>
        <taxon>Ascomycota</taxon>
        <taxon>Pezizomycotina</taxon>
        <taxon>Pezizomycetes</taxon>
        <taxon>Pezizales</taxon>
        <taxon>Pyronemataceae</taxon>
        <taxon>Sphaerosporella</taxon>
    </lineage>
</organism>
<dbReference type="OrthoDB" id="444255at2759"/>
<keyword evidence="2" id="KW-0812">Transmembrane</keyword>
<evidence type="ECO:0000256" key="3">
    <source>
        <dbReference type="ARBA" id="ARBA00022989"/>
    </source>
</evidence>
<dbReference type="EMBL" id="VXIS01000032">
    <property type="protein sequence ID" value="KAA8911782.1"/>
    <property type="molecule type" value="Genomic_DNA"/>
</dbReference>
<dbReference type="InterPro" id="IPR009644">
    <property type="entry name" value="FKTN/MNN4/W02B3.4-1"/>
</dbReference>
<dbReference type="EMBL" id="VXIS01000032">
    <property type="protein sequence ID" value="KAA8911788.1"/>
    <property type="molecule type" value="Genomic_DNA"/>
</dbReference>
<dbReference type="Proteomes" id="UP000326924">
    <property type="component" value="Unassembled WGS sequence"/>
</dbReference>
<evidence type="ECO:0000313" key="6">
    <source>
        <dbReference type="EMBL" id="KAA8911782.1"/>
    </source>
</evidence>
<dbReference type="AlphaFoldDB" id="A0A5J5F5B0"/>
<keyword evidence="3" id="KW-1133">Transmembrane helix</keyword>
<name>A0A5J5F5B0_9PEZI</name>
<reference evidence="6 8" key="1">
    <citation type="submission" date="2019-09" db="EMBL/GenBank/DDBJ databases">
        <title>Draft genome of the ectomycorrhizal ascomycete Sphaerosporella brunnea.</title>
        <authorList>
            <consortium name="DOE Joint Genome Institute"/>
            <person name="Benucci G.M."/>
            <person name="Marozzi G."/>
            <person name="Antonielli L."/>
            <person name="Sanchez S."/>
            <person name="Marco P."/>
            <person name="Wang X."/>
            <person name="Falini L.B."/>
            <person name="Barry K."/>
            <person name="Haridas S."/>
            <person name="Lipzen A."/>
            <person name="Labutti K."/>
            <person name="Grigoriev I.V."/>
            <person name="Murat C."/>
            <person name="Martin F."/>
            <person name="Albertini E."/>
            <person name="Donnini D."/>
            <person name="Bonito G."/>
        </authorList>
    </citation>
    <scope>NUCLEOTIDE SEQUENCE [LARGE SCALE GENOMIC DNA]</scope>
    <source>
        <strain evidence="6 8">Sb_GMNB300</strain>
    </source>
</reference>